<evidence type="ECO:0000256" key="4">
    <source>
        <dbReference type="ARBA" id="ARBA00022777"/>
    </source>
</evidence>
<comment type="subcellular location">
    <subcellularLocation>
        <location evidence="1">Membrane</location>
        <topology evidence="1">Single-pass membrane protein</topology>
    </subcellularLocation>
</comment>
<dbReference type="PANTHER" id="PTHR24348:SF22">
    <property type="entry name" value="NON-SPECIFIC SERINE_THREONINE PROTEIN KINASE"/>
    <property type="match status" value="1"/>
</dbReference>
<evidence type="ECO:0000256" key="6">
    <source>
        <dbReference type="PROSITE-ProRule" id="PRU10141"/>
    </source>
</evidence>
<keyword evidence="3 6" id="KW-0547">Nucleotide-binding</keyword>
<dbReference type="NCBIfam" id="TIGR03903">
    <property type="entry name" value="TOMM_kin_cyc"/>
    <property type="match status" value="1"/>
</dbReference>
<dbReference type="SUPFAM" id="SSF55073">
    <property type="entry name" value="Nucleotide cyclase"/>
    <property type="match status" value="1"/>
</dbReference>
<dbReference type="InterPro" id="IPR041664">
    <property type="entry name" value="AAA_16"/>
</dbReference>
<accession>A0ABT7EM99</accession>
<dbReference type="InterPro" id="IPR008271">
    <property type="entry name" value="Ser/Thr_kinase_AS"/>
</dbReference>
<keyword evidence="5 6" id="KW-0067">ATP-binding</keyword>
<dbReference type="EMBL" id="JASJUT010000005">
    <property type="protein sequence ID" value="MDK2596175.1"/>
    <property type="molecule type" value="Genomic_DNA"/>
</dbReference>
<evidence type="ECO:0000256" key="1">
    <source>
        <dbReference type="ARBA" id="ARBA00004167"/>
    </source>
</evidence>
<dbReference type="SUPFAM" id="SSF52540">
    <property type="entry name" value="P-loop containing nucleoside triphosphate hydrolases"/>
    <property type="match status" value="1"/>
</dbReference>
<dbReference type="Gene3D" id="3.30.70.1230">
    <property type="entry name" value="Nucleotide cyclase"/>
    <property type="match status" value="1"/>
</dbReference>
<dbReference type="PANTHER" id="PTHR24348">
    <property type="entry name" value="SERINE/THREONINE-PROTEIN KINASE UNC-51-RELATED"/>
    <property type="match status" value="1"/>
</dbReference>
<dbReference type="Pfam" id="PF00069">
    <property type="entry name" value="Pkinase"/>
    <property type="match status" value="1"/>
</dbReference>
<name>A0ABT7EM99_9GAMM</name>
<dbReference type="InterPro" id="IPR017441">
    <property type="entry name" value="Protein_kinase_ATP_BS"/>
</dbReference>
<comment type="caution">
    <text evidence="8">The sequence shown here is derived from an EMBL/GenBank/DDBJ whole genome shotgun (WGS) entry which is preliminary data.</text>
</comment>
<keyword evidence="9" id="KW-1185">Reference proteome</keyword>
<organism evidence="8 9">
    <name type="scientific">Pseudoalteromonas obscura</name>
    <dbReference type="NCBI Taxonomy" id="3048491"/>
    <lineage>
        <taxon>Bacteria</taxon>
        <taxon>Pseudomonadati</taxon>
        <taxon>Pseudomonadota</taxon>
        <taxon>Gammaproteobacteria</taxon>
        <taxon>Alteromonadales</taxon>
        <taxon>Pseudoalteromonadaceae</taxon>
        <taxon>Pseudoalteromonas</taxon>
    </lineage>
</organism>
<dbReference type="GO" id="GO:0016301">
    <property type="term" value="F:kinase activity"/>
    <property type="evidence" value="ECO:0007669"/>
    <property type="project" value="UniProtKB-KW"/>
</dbReference>
<dbReference type="SMART" id="SM00220">
    <property type="entry name" value="S_TKc"/>
    <property type="match status" value="1"/>
</dbReference>
<keyword evidence="2" id="KW-0808">Transferase</keyword>
<evidence type="ECO:0000313" key="9">
    <source>
        <dbReference type="Proteomes" id="UP001231915"/>
    </source>
</evidence>
<dbReference type="SUPFAM" id="SSF48452">
    <property type="entry name" value="TPR-like"/>
    <property type="match status" value="1"/>
</dbReference>
<evidence type="ECO:0000256" key="5">
    <source>
        <dbReference type="ARBA" id="ARBA00022840"/>
    </source>
</evidence>
<feature type="domain" description="Protein kinase" evidence="7">
    <location>
        <begin position="25"/>
        <end position="293"/>
    </location>
</feature>
<dbReference type="Proteomes" id="UP001231915">
    <property type="component" value="Unassembled WGS sequence"/>
</dbReference>
<sequence length="1331" mass="149265">MNSKQMEASSEVAFNLPQVFNSDKYQLAEKIGEGGFGQVYRATQISTGQNVAIKFLALSDKANIDKNRRCIDRFHREVSLVSQLNHPNIVQLIDKGQQGDFLIYAVYEYIEGQSLKEKLLVSGALEPPLAADVMAQVLDALANAHEKGVVHRDIKPANIMLYKVGAKVHAKVLDFGISTISQEARQNDYKSITLTQETLGTPSYSSPEQLRGEPPVPQTDIYLWGLVFLECLTGKPTISGSSLAAVFHQQLSSANIPLGILAGHESASLLRRVLSKKSSERPSNTAGLYHTFKKLSFNNLVGTLEFQGRQEGHSQYEDVTKTLLNTQINNARYSYTRLTERKQITVLSLILNCEQIDCNSSEDQDVIDTFHADQMQQCIDIAIRYGAYHVGILGDTLQFYFGYPHTTDNDSRLCGRTALELISNIQKKNVILRESQGIHSQIQVGIETGMMLSIADDLPTGKTALNSLKLSRKAKIGQILCSKNVQLLLDNYLSFKPVVDDTNKSTNNFILAGERQVEAFGFLRGTKKNNAFFGRERELKELVDRLVTPATQYSELTNKPLPLVHIYGEAGIGKSRLIFELRDRAKHRPQLVAQCLPEHKNNALHPILNIIKYKYTLDILSPDLSLHKLKDAVAQTELDREQQEIGVLILSAWLSLPLPELNPITDLSPEVQKQHLFNLLAHLLCQPLSLNEIPETRPAHLFIFEDLHWADQISKDFIAYFTASNIFKSGAHSWVNTSREVLPEQLSKLSFTPLPLKKLNRESAQEVIQYLFEQQPISNQLMEVLLERTDGIPLFIEELVTALKSQHLIHKVHGAYNFIDDHKEALVPLTLRDSLQQKLDQLQHAKETAQLGATIGREFDYDLLIASSKKEEAQVQFDLEELIDAELVYKQRQVAGDSYIFKHALVRDAAYESMTKDVQYKAHLTIASAIKSNPKTNLDSANDILHYHYLAGQSYREAAYFGKKAATLAITKSAYEQCIHYADATMDALKKIDAEGQELLEINQLLITASMMVVGWASAKVEELIKYSQQLLEGLGQHKQSIDTAILLANHVNVAGDVNKVLEIIDSSLPLAQDNGQRAALLSVKCHALWRAGRLHQGLDCVAEVRRLYDPEKHSDHTIKYGQDSNIWALSIGSLMHAYMGDMHKFAKSIEEAEKLSEQLESSHCLVLVKVYAACGYYFANQKGTIKAILDQSRAICEQDNLANWVGVIDSLEGWLLNIPEKISKSISALEANGAKQMHGFWSAMLAEVHVEIGQYDQALQLIDASIAQTERFNEHLFLPKLLWLKSECFLQQGKIAPYERCYSQYLEKAAALSVQIPEGDIRHTGKKPIE</sequence>
<dbReference type="Gene3D" id="3.40.50.300">
    <property type="entry name" value="P-loop containing nucleotide triphosphate hydrolases"/>
    <property type="match status" value="1"/>
</dbReference>
<dbReference type="RefSeq" id="WP_284137587.1">
    <property type="nucleotide sequence ID" value="NZ_JASJUT010000005.1"/>
</dbReference>
<evidence type="ECO:0000259" key="7">
    <source>
        <dbReference type="PROSITE" id="PS50011"/>
    </source>
</evidence>
<dbReference type="PROSITE" id="PS50011">
    <property type="entry name" value="PROTEIN_KINASE_DOM"/>
    <property type="match status" value="1"/>
</dbReference>
<dbReference type="InterPro" id="IPR045269">
    <property type="entry name" value="Atg1-like"/>
</dbReference>
<dbReference type="InterPro" id="IPR011990">
    <property type="entry name" value="TPR-like_helical_dom_sf"/>
</dbReference>
<dbReference type="Gene3D" id="1.10.510.10">
    <property type="entry name" value="Transferase(Phosphotransferase) domain 1"/>
    <property type="match status" value="1"/>
</dbReference>
<dbReference type="InterPro" id="IPR000719">
    <property type="entry name" value="Prot_kinase_dom"/>
</dbReference>
<feature type="binding site" evidence="6">
    <location>
        <position position="54"/>
    </location>
    <ligand>
        <name>ATP</name>
        <dbReference type="ChEBI" id="CHEBI:30616"/>
    </ligand>
</feature>
<dbReference type="PROSITE" id="PS00107">
    <property type="entry name" value="PROTEIN_KINASE_ATP"/>
    <property type="match status" value="1"/>
</dbReference>
<dbReference type="InterPro" id="IPR011009">
    <property type="entry name" value="Kinase-like_dom_sf"/>
</dbReference>
<dbReference type="InterPro" id="IPR029787">
    <property type="entry name" value="Nucleotide_cyclase"/>
</dbReference>
<proteinExistence type="predicted"/>
<dbReference type="PROSITE" id="PS00108">
    <property type="entry name" value="PROTEIN_KINASE_ST"/>
    <property type="match status" value="1"/>
</dbReference>
<protein>
    <submittedName>
        <fullName evidence="8">TOMM system kinase/cyclase fusion protein</fullName>
    </submittedName>
</protein>
<keyword evidence="4 8" id="KW-0418">Kinase</keyword>
<reference evidence="8 9" key="1">
    <citation type="submission" date="2023-05" db="EMBL/GenBank/DDBJ databases">
        <title>Pseudoalteromonas ardens sp. nov., Pseudoalteromonas obscura sp. nov., and Pseudoalteromonas umbrosa sp. nov., isolated from the coral Montipora capitata.</title>
        <authorList>
            <person name="Thomas E.M."/>
            <person name="Smith E.M."/>
            <person name="Papke E."/>
            <person name="Shlafstein M.D."/>
            <person name="Oline D.K."/>
            <person name="Videau P."/>
            <person name="Saw J.H."/>
            <person name="Strangman W.K."/>
            <person name="Ushijima B."/>
        </authorList>
    </citation>
    <scope>NUCLEOTIDE SEQUENCE [LARGE SCALE GENOMIC DNA]</scope>
    <source>
        <strain evidence="8 9">P94</strain>
    </source>
</reference>
<dbReference type="InterPro" id="IPR023889">
    <property type="entry name" value="TOMM_kin_cyc"/>
</dbReference>
<dbReference type="InterPro" id="IPR027417">
    <property type="entry name" value="P-loop_NTPase"/>
</dbReference>
<evidence type="ECO:0000256" key="3">
    <source>
        <dbReference type="ARBA" id="ARBA00022741"/>
    </source>
</evidence>
<evidence type="ECO:0000256" key="2">
    <source>
        <dbReference type="ARBA" id="ARBA00022679"/>
    </source>
</evidence>
<dbReference type="CDD" id="cd14014">
    <property type="entry name" value="STKc_PknB_like"/>
    <property type="match status" value="1"/>
</dbReference>
<gene>
    <name evidence="8" type="ORF">QNM18_14025</name>
</gene>
<dbReference type="Pfam" id="PF13191">
    <property type="entry name" value="AAA_16"/>
    <property type="match status" value="1"/>
</dbReference>
<dbReference type="SUPFAM" id="SSF56112">
    <property type="entry name" value="Protein kinase-like (PK-like)"/>
    <property type="match status" value="1"/>
</dbReference>
<evidence type="ECO:0000313" key="8">
    <source>
        <dbReference type="EMBL" id="MDK2596175.1"/>
    </source>
</evidence>